<proteinExistence type="predicted"/>
<evidence type="ECO:0000313" key="2">
    <source>
        <dbReference type="EMBL" id="UGS35181.1"/>
    </source>
</evidence>
<reference evidence="2" key="1">
    <citation type="journal article" date="2022" name="Int. J. Syst. Evol. Microbiol.">
        <title>Pseudomonas aegrilactucae sp. nov. and Pseudomonas morbosilactucae sp. nov., pathogens causing bacterial rot of lettuce in Japan.</title>
        <authorList>
            <person name="Sawada H."/>
            <person name="Fujikawa T."/>
            <person name="Satou M."/>
        </authorList>
    </citation>
    <scope>NUCLEOTIDE SEQUENCE</scope>
    <source>
        <strain evidence="2">0166_1</strain>
    </source>
</reference>
<feature type="chain" id="PRO_5039183656" description="Lipoprotein" evidence="1">
    <location>
        <begin position="19"/>
        <end position="243"/>
    </location>
</feature>
<dbReference type="KEGG" id="sbae:DSM104329_01566"/>
<name>A0A9E6XWS6_9ACTN</name>
<keyword evidence="3" id="KW-1185">Reference proteome</keyword>
<organism evidence="2 3">
    <name type="scientific">Capillimicrobium parvum</name>
    <dbReference type="NCBI Taxonomy" id="2884022"/>
    <lineage>
        <taxon>Bacteria</taxon>
        <taxon>Bacillati</taxon>
        <taxon>Actinomycetota</taxon>
        <taxon>Thermoleophilia</taxon>
        <taxon>Solirubrobacterales</taxon>
        <taxon>Capillimicrobiaceae</taxon>
        <taxon>Capillimicrobium</taxon>
    </lineage>
</organism>
<keyword evidence="1" id="KW-0732">Signal</keyword>
<dbReference type="RefSeq" id="WP_259314837.1">
    <property type="nucleotide sequence ID" value="NZ_CP087164.1"/>
</dbReference>
<dbReference type="AlphaFoldDB" id="A0A9E6XWS6"/>
<dbReference type="PROSITE" id="PS51257">
    <property type="entry name" value="PROKAR_LIPOPROTEIN"/>
    <property type="match status" value="1"/>
</dbReference>
<evidence type="ECO:0000313" key="3">
    <source>
        <dbReference type="Proteomes" id="UP001162834"/>
    </source>
</evidence>
<evidence type="ECO:0008006" key="4">
    <source>
        <dbReference type="Google" id="ProtNLM"/>
    </source>
</evidence>
<feature type="signal peptide" evidence="1">
    <location>
        <begin position="1"/>
        <end position="18"/>
    </location>
</feature>
<evidence type="ECO:0000256" key="1">
    <source>
        <dbReference type="SAM" id="SignalP"/>
    </source>
</evidence>
<dbReference type="Proteomes" id="UP001162834">
    <property type="component" value="Chromosome"/>
</dbReference>
<accession>A0A9E6XWS6</accession>
<dbReference type="EMBL" id="CP087164">
    <property type="protein sequence ID" value="UGS35181.1"/>
    <property type="molecule type" value="Genomic_DNA"/>
</dbReference>
<gene>
    <name evidence="2" type="ORF">DSM104329_01566</name>
</gene>
<sequence length="243" mass="25876">MRAGVLALVALVSPALLAGCSSTQDKAARKRAEAKTIVQQKGLEVARTNPGVKVLGSQVLHDEYGTAAVVELRNRTKADMVAVPVAIDVADADGKSVFRNDAPGLEPSLVSAALLPARERVVWVNNQVAAAGKPVSLTVRVGKAKRRAPRRVPRIEVSGLRAHRDRDGPSVTGVIRNRSKIAQKRLTVYGVARRGDRVVAAGRAVIDRLDPDPTPKPVHFTIYFIGDPTGAQLDVFAPPVTLS</sequence>
<protein>
    <recommendedName>
        <fullName evidence="4">Lipoprotein</fullName>
    </recommendedName>
</protein>